<dbReference type="Pfam" id="PF06229">
    <property type="entry name" value="FRG1"/>
    <property type="match status" value="1"/>
</dbReference>
<name>A0A6G1H5T8_9PEZI</name>
<feature type="compositionally biased region" description="Polar residues" evidence="4">
    <location>
        <begin position="30"/>
        <end position="43"/>
    </location>
</feature>
<dbReference type="InterPro" id="IPR010414">
    <property type="entry name" value="FRG1"/>
</dbReference>
<comment type="subcellular location">
    <subcellularLocation>
        <location evidence="1">Nucleus</location>
        <location evidence="1">Nucleolus</location>
    </subcellularLocation>
</comment>
<dbReference type="PANTHER" id="PTHR12928">
    <property type="entry name" value="FRG1 PROTEIN"/>
    <property type="match status" value="1"/>
</dbReference>
<dbReference type="GO" id="GO:0051015">
    <property type="term" value="F:actin filament binding"/>
    <property type="evidence" value="ECO:0007669"/>
    <property type="project" value="TreeGrafter"/>
</dbReference>
<keyword evidence="6" id="KW-1185">Reference proteome</keyword>
<dbReference type="CDD" id="cd23339">
    <property type="entry name" value="beta-trefoil_FSCN_fungal_FRG1-like"/>
    <property type="match status" value="1"/>
</dbReference>
<dbReference type="OrthoDB" id="5539371at2759"/>
<organism evidence="5 6">
    <name type="scientific">Aulographum hederae CBS 113979</name>
    <dbReference type="NCBI Taxonomy" id="1176131"/>
    <lineage>
        <taxon>Eukaryota</taxon>
        <taxon>Fungi</taxon>
        <taxon>Dikarya</taxon>
        <taxon>Ascomycota</taxon>
        <taxon>Pezizomycotina</taxon>
        <taxon>Dothideomycetes</taxon>
        <taxon>Pleosporomycetidae</taxon>
        <taxon>Aulographales</taxon>
        <taxon>Aulographaceae</taxon>
    </lineage>
</organism>
<proteinExistence type="inferred from homology"/>
<keyword evidence="3" id="KW-0539">Nucleus</keyword>
<dbReference type="Gene3D" id="2.80.10.50">
    <property type="match status" value="1"/>
</dbReference>
<evidence type="ECO:0000313" key="6">
    <source>
        <dbReference type="Proteomes" id="UP000800041"/>
    </source>
</evidence>
<evidence type="ECO:0000256" key="2">
    <source>
        <dbReference type="ARBA" id="ARBA00010878"/>
    </source>
</evidence>
<dbReference type="PANTHER" id="PTHR12928:SF0">
    <property type="entry name" value="FSHD REGION GENE 1"/>
    <property type="match status" value="1"/>
</dbReference>
<comment type="similarity">
    <text evidence="2">Belongs to the FRG1 family.</text>
</comment>
<dbReference type="GO" id="GO:0071013">
    <property type="term" value="C:catalytic step 2 spliceosome"/>
    <property type="evidence" value="ECO:0007669"/>
    <property type="project" value="TreeGrafter"/>
</dbReference>
<accession>A0A6G1H5T8</accession>
<gene>
    <name evidence="5" type="ORF">K402DRAFT_373686</name>
</gene>
<protein>
    <submittedName>
        <fullName evidence="5">Actin-crosslinking protein</fullName>
    </submittedName>
</protein>
<reference evidence="5" key="1">
    <citation type="journal article" date="2020" name="Stud. Mycol.">
        <title>101 Dothideomycetes genomes: a test case for predicting lifestyles and emergence of pathogens.</title>
        <authorList>
            <person name="Haridas S."/>
            <person name="Albert R."/>
            <person name="Binder M."/>
            <person name="Bloem J."/>
            <person name="Labutti K."/>
            <person name="Salamov A."/>
            <person name="Andreopoulos B."/>
            <person name="Baker S."/>
            <person name="Barry K."/>
            <person name="Bills G."/>
            <person name="Bluhm B."/>
            <person name="Cannon C."/>
            <person name="Castanera R."/>
            <person name="Culley D."/>
            <person name="Daum C."/>
            <person name="Ezra D."/>
            <person name="Gonzalez J."/>
            <person name="Henrissat B."/>
            <person name="Kuo A."/>
            <person name="Liang C."/>
            <person name="Lipzen A."/>
            <person name="Lutzoni F."/>
            <person name="Magnuson J."/>
            <person name="Mondo S."/>
            <person name="Nolan M."/>
            <person name="Ohm R."/>
            <person name="Pangilinan J."/>
            <person name="Park H.-J."/>
            <person name="Ramirez L."/>
            <person name="Alfaro M."/>
            <person name="Sun H."/>
            <person name="Tritt A."/>
            <person name="Yoshinaga Y."/>
            <person name="Zwiers L.-H."/>
            <person name="Turgeon B."/>
            <person name="Goodwin S."/>
            <person name="Spatafora J."/>
            <person name="Crous P."/>
            <person name="Grigoriev I."/>
        </authorList>
    </citation>
    <scope>NUCLEOTIDE SEQUENCE</scope>
    <source>
        <strain evidence="5">CBS 113979</strain>
    </source>
</reference>
<evidence type="ECO:0000313" key="5">
    <source>
        <dbReference type="EMBL" id="KAF1988586.1"/>
    </source>
</evidence>
<dbReference type="GO" id="GO:0005730">
    <property type="term" value="C:nucleolus"/>
    <property type="evidence" value="ECO:0007669"/>
    <property type="project" value="UniProtKB-SubCell"/>
</dbReference>
<feature type="region of interest" description="Disordered" evidence="4">
    <location>
        <begin position="1"/>
        <end position="53"/>
    </location>
</feature>
<dbReference type="InterPro" id="IPR008999">
    <property type="entry name" value="Actin-crosslinking"/>
</dbReference>
<dbReference type="AlphaFoldDB" id="A0A6G1H5T8"/>
<evidence type="ECO:0000256" key="3">
    <source>
        <dbReference type="ARBA" id="ARBA00023242"/>
    </source>
</evidence>
<dbReference type="Proteomes" id="UP000800041">
    <property type="component" value="Unassembled WGS sequence"/>
</dbReference>
<sequence length="274" mass="30470">MPVKPLTFKGDKSKTKKRKRVATDDDPENAPSSKQLATTSSKPQNEETPDDDSWVSADVPSDITGPVLIVLPTDVPSALVSDAFGKVFTLEIENLIEGDPSTSEPHDLRQVWIANRVAGTETFTFKAGNKKYLGCDKEGVLAASQNAITPEERWSCIPIADNPGTFALQTQREGFLTVVGNEEGSAKAEVKGNSEDINFSSTLRIRMQARYKPKLKAKKEDVLRQKISRKELEEMVGKRLDDDQVRMLKKAKREGNFHEKLLDVKVKSKHDKFA</sequence>
<dbReference type="EMBL" id="ML977148">
    <property type="protein sequence ID" value="KAF1988586.1"/>
    <property type="molecule type" value="Genomic_DNA"/>
</dbReference>
<dbReference type="SUPFAM" id="SSF50405">
    <property type="entry name" value="Actin-crosslinking proteins"/>
    <property type="match status" value="1"/>
</dbReference>
<evidence type="ECO:0000256" key="1">
    <source>
        <dbReference type="ARBA" id="ARBA00004604"/>
    </source>
</evidence>
<evidence type="ECO:0000256" key="4">
    <source>
        <dbReference type="SAM" id="MobiDB-lite"/>
    </source>
</evidence>